<gene>
    <name evidence="2" type="ORF">GYMLUDRAFT_966324</name>
</gene>
<dbReference type="AlphaFoldDB" id="A0A0D0CC67"/>
<evidence type="ECO:0000256" key="1">
    <source>
        <dbReference type="SAM" id="SignalP"/>
    </source>
</evidence>
<feature type="signal peptide" evidence="1">
    <location>
        <begin position="1"/>
        <end position="25"/>
    </location>
</feature>
<evidence type="ECO:0000313" key="2">
    <source>
        <dbReference type="EMBL" id="KIK52478.1"/>
    </source>
</evidence>
<proteinExistence type="predicted"/>
<feature type="chain" id="PRO_5002220188" description="Secreted protein" evidence="1">
    <location>
        <begin position="26"/>
        <end position="125"/>
    </location>
</feature>
<evidence type="ECO:0008006" key="4">
    <source>
        <dbReference type="Google" id="ProtNLM"/>
    </source>
</evidence>
<organism evidence="2 3">
    <name type="scientific">Collybiopsis luxurians FD-317 M1</name>
    <dbReference type="NCBI Taxonomy" id="944289"/>
    <lineage>
        <taxon>Eukaryota</taxon>
        <taxon>Fungi</taxon>
        <taxon>Dikarya</taxon>
        <taxon>Basidiomycota</taxon>
        <taxon>Agaricomycotina</taxon>
        <taxon>Agaricomycetes</taxon>
        <taxon>Agaricomycetidae</taxon>
        <taxon>Agaricales</taxon>
        <taxon>Marasmiineae</taxon>
        <taxon>Omphalotaceae</taxon>
        <taxon>Collybiopsis</taxon>
        <taxon>Collybiopsis luxurians</taxon>
    </lineage>
</organism>
<dbReference type="Proteomes" id="UP000053593">
    <property type="component" value="Unassembled WGS sequence"/>
</dbReference>
<dbReference type="EMBL" id="KN834842">
    <property type="protein sequence ID" value="KIK52478.1"/>
    <property type="molecule type" value="Genomic_DNA"/>
</dbReference>
<keyword evidence="3" id="KW-1185">Reference proteome</keyword>
<protein>
    <recommendedName>
        <fullName evidence="4">Secreted protein</fullName>
    </recommendedName>
</protein>
<evidence type="ECO:0000313" key="3">
    <source>
        <dbReference type="Proteomes" id="UP000053593"/>
    </source>
</evidence>
<name>A0A0D0CC67_9AGAR</name>
<reference evidence="2 3" key="1">
    <citation type="submission" date="2014-04" db="EMBL/GenBank/DDBJ databases">
        <title>Evolutionary Origins and Diversification of the Mycorrhizal Mutualists.</title>
        <authorList>
            <consortium name="DOE Joint Genome Institute"/>
            <consortium name="Mycorrhizal Genomics Consortium"/>
            <person name="Kohler A."/>
            <person name="Kuo A."/>
            <person name="Nagy L.G."/>
            <person name="Floudas D."/>
            <person name="Copeland A."/>
            <person name="Barry K.W."/>
            <person name="Cichocki N."/>
            <person name="Veneault-Fourrey C."/>
            <person name="LaButti K."/>
            <person name="Lindquist E.A."/>
            <person name="Lipzen A."/>
            <person name="Lundell T."/>
            <person name="Morin E."/>
            <person name="Murat C."/>
            <person name="Riley R."/>
            <person name="Ohm R."/>
            <person name="Sun H."/>
            <person name="Tunlid A."/>
            <person name="Henrissat B."/>
            <person name="Grigoriev I.V."/>
            <person name="Hibbett D.S."/>
            <person name="Martin F."/>
        </authorList>
    </citation>
    <scope>NUCLEOTIDE SEQUENCE [LARGE SCALE GENOMIC DNA]</scope>
    <source>
        <strain evidence="2 3">FD-317 M1</strain>
    </source>
</reference>
<accession>A0A0D0CC67</accession>
<dbReference type="HOGENOM" id="CLU_1992898_0_0_1"/>
<keyword evidence="1" id="KW-0732">Signal</keyword>
<sequence length="125" mass="14080">MPYLTINTGLVSLLMFQALVRISSRAGLSIGSVPVLALSDGSWVGCLGHWGWSKLMLTLDIVFRMRDKNVRLRRRNLGHPLGPGGRGRPCRTVKSIQARWATKRGEQECWRRTRTFLEACSIVKT</sequence>